<evidence type="ECO:0000256" key="4">
    <source>
        <dbReference type="ARBA" id="ARBA00022490"/>
    </source>
</evidence>
<evidence type="ECO:0000259" key="14">
    <source>
        <dbReference type="SMART" id="SM00840"/>
    </source>
</evidence>
<feature type="binding site" evidence="13">
    <location>
        <position position="273"/>
    </location>
    <ligand>
        <name>ATP</name>
        <dbReference type="ChEBI" id="CHEBI:30616"/>
    </ligand>
</feature>
<evidence type="ECO:0000256" key="11">
    <source>
        <dbReference type="ARBA" id="ARBA00023146"/>
    </source>
</evidence>
<dbReference type="Pfam" id="PF09190">
    <property type="entry name" value="DALR_2"/>
    <property type="match status" value="1"/>
</dbReference>
<feature type="short sequence motif" description="'HIGH' region" evidence="13">
    <location>
        <begin position="34"/>
        <end position="44"/>
    </location>
</feature>
<evidence type="ECO:0000256" key="5">
    <source>
        <dbReference type="ARBA" id="ARBA00022598"/>
    </source>
</evidence>
<dbReference type="Gene3D" id="1.20.120.1910">
    <property type="entry name" value="Cysteine-tRNA ligase, C-terminal anti-codon recognition domain"/>
    <property type="match status" value="1"/>
</dbReference>
<dbReference type="FunFam" id="3.40.50.620:FF:000068">
    <property type="entry name" value="Cysteine--tRNA ligase"/>
    <property type="match status" value="1"/>
</dbReference>
<evidence type="ECO:0000256" key="7">
    <source>
        <dbReference type="ARBA" id="ARBA00022741"/>
    </source>
</evidence>
<name>G6EZI0_9PROT</name>
<dbReference type="InterPro" id="IPR015273">
    <property type="entry name" value="Cys-tRNA-synt_Ia_DALR"/>
</dbReference>
<dbReference type="EMBL" id="AGFR01000003">
    <property type="protein sequence ID" value="EHD14918.1"/>
    <property type="molecule type" value="Genomic_DNA"/>
</dbReference>
<dbReference type="InterPro" id="IPR032678">
    <property type="entry name" value="tRNA-synt_1_cat_dom"/>
</dbReference>
<protein>
    <recommendedName>
        <fullName evidence="13">Cysteine--tRNA ligase</fullName>
        <ecNumber evidence="13">6.1.1.16</ecNumber>
    </recommendedName>
    <alternativeName>
        <fullName evidence="13">Cysteinyl-tRNA synthetase</fullName>
        <shortName evidence="13">CysRS</shortName>
    </alternativeName>
</protein>
<keyword evidence="10 13" id="KW-0648">Protein biosynthesis</keyword>
<dbReference type="eggNOG" id="COG0215">
    <property type="taxonomic scope" value="Bacteria"/>
</dbReference>
<evidence type="ECO:0000256" key="3">
    <source>
        <dbReference type="ARBA" id="ARBA00011245"/>
    </source>
</evidence>
<evidence type="ECO:0000313" key="16">
    <source>
        <dbReference type="Proteomes" id="UP000005939"/>
    </source>
</evidence>
<dbReference type="GO" id="GO:0008270">
    <property type="term" value="F:zinc ion binding"/>
    <property type="evidence" value="ECO:0007669"/>
    <property type="project" value="UniProtKB-UniRule"/>
</dbReference>
<keyword evidence="4 13" id="KW-0963">Cytoplasm</keyword>
<evidence type="ECO:0000256" key="13">
    <source>
        <dbReference type="HAMAP-Rule" id="MF_00041"/>
    </source>
</evidence>
<dbReference type="GO" id="GO:0005524">
    <property type="term" value="F:ATP binding"/>
    <property type="evidence" value="ECO:0007669"/>
    <property type="project" value="UniProtKB-UniRule"/>
</dbReference>
<feature type="binding site" evidence="13">
    <location>
        <position position="237"/>
    </location>
    <ligand>
        <name>Zn(2+)</name>
        <dbReference type="ChEBI" id="CHEBI:29105"/>
    </ligand>
</feature>
<dbReference type="InterPro" id="IPR056411">
    <property type="entry name" value="CysS_C"/>
</dbReference>
<dbReference type="SUPFAM" id="SSF52374">
    <property type="entry name" value="Nucleotidylyl transferase"/>
    <property type="match status" value="1"/>
</dbReference>
<dbReference type="PATRIC" id="fig|1088868.3.peg.851"/>
<dbReference type="HAMAP" id="MF_00041">
    <property type="entry name" value="Cys_tRNA_synth"/>
    <property type="match status" value="1"/>
</dbReference>
<dbReference type="STRING" id="1088868.CIN_08500"/>
<keyword evidence="11 13" id="KW-0030">Aminoacyl-tRNA synthetase</keyword>
<comment type="subunit">
    <text evidence="3 13">Monomer.</text>
</comment>
<organism evidence="15 16">
    <name type="scientific">Commensalibacter intestini A911</name>
    <dbReference type="NCBI Taxonomy" id="1088868"/>
    <lineage>
        <taxon>Bacteria</taxon>
        <taxon>Pseudomonadati</taxon>
        <taxon>Pseudomonadota</taxon>
        <taxon>Alphaproteobacteria</taxon>
        <taxon>Acetobacterales</taxon>
        <taxon>Acetobacteraceae</taxon>
    </lineage>
</organism>
<reference evidence="15 16" key="1">
    <citation type="submission" date="2011-10" db="EMBL/GenBank/DDBJ databases">
        <title>Genome Sequence of Commensalibacter intestini A911, isolated from Drosophila gut.</title>
        <authorList>
            <person name="Lee W.-J."/>
            <person name="Kim E.-K."/>
        </authorList>
    </citation>
    <scope>NUCLEOTIDE SEQUENCE [LARGE SCALE GENOMIC DNA]</scope>
    <source>
        <strain evidence="15 16">A911</strain>
    </source>
</reference>
<dbReference type="RefSeq" id="WP_008853840.1">
    <property type="nucleotide sequence ID" value="NZ_AGFR01000003.1"/>
</dbReference>
<dbReference type="InterPro" id="IPR015803">
    <property type="entry name" value="Cys-tRNA-ligase"/>
</dbReference>
<evidence type="ECO:0000256" key="1">
    <source>
        <dbReference type="ARBA" id="ARBA00004496"/>
    </source>
</evidence>
<dbReference type="PANTHER" id="PTHR10890:SF3">
    <property type="entry name" value="CYSTEINE--TRNA LIGASE, CYTOPLASMIC"/>
    <property type="match status" value="1"/>
</dbReference>
<dbReference type="CDD" id="cd00672">
    <property type="entry name" value="CysRS_core"/>
    <property type="match status" value="1"/>
</dbReference>
<feature type="short sequence motif" description="'KMSKS' region" evidence="13">
    <location>
        <begin position="270"/>
        <end position="274"/>
    </location>
</feature>
<dbReference type="SUPFAM" id="SSF47323">
    <property type="entry name" value="Anticodon-binding domain of a subclass of class I aminoacyl-tRNA synthetases"/>
    <property type="match status" value="1"/>
</dbReference>
<feature type="binding site" evidence="13">
    <location>
        <position position="212"/>
    </location>
    <ligand>
        <name>Zn(2+)</name>
        <dbReference type="ChEBI" id="CHEBI:29105"/>
    </ligand>
</feature>
<comment type="caution">
    <text evidence="15">The sequence shown here is derived from an EMBL/GenBank/DDBJ whole genome shotgun (WGS) entry which is preliminary data.</text>
</comment>
<dbReference type="NCBIfam" id="TIGR00435">
    <property type="entry name" value="cysS"/>
    <property type="match status" value="1"/>
</dbReference>
<sequence length="544" mass="62444">MSKLNLSLYDSRQHKVIPFVALDPLHVRLYFCGPTVYDFLHIGNLRAMLTADILVRLLRTLYPKVTYVRNITDVDDKINARAKLNNESIQSLTERTTQDFHQDMQSMYILPPDVEPRATEHIAEIISMIAQLIENGHAYAAEGHVLFSVPSYKNYGELSGRNPEELIAGARVEVATYKKNPGDFVLWKPSIADEPGWDSPWGKGRPGWHIECSAMSYRYLGKNFDIHGGGHDLLFPHHENECAQSLCCFPGSHFANVWVHNAMLLVDGEKMSKSLGNFFTIREILEQHNPEAIRFALLQAHYRSVLNFSQSGLKEAKQIMDRFYRALSAFEKELFIFDSYGETVRYLFTDQALIDVCHSINEAENGNQDAIKMVDFLNKIAKKEFFLGQYLYDINSHITKDTWHKLVTKIIDKKRKFTKLRSFLKVLSHKKYVSKSFLNAMLDDLNTPKALMVMHQLADQALKGDKEAAFKLKFAGEQLGLFNTLPTQWFQNTDKAQEIEALIEQRNAAKKARDFTTADRIRDELKDQGIMLEDSPQGTIWRQI</sequence>
<dbReference type="GO" id="GO:0004817">
    <property type="term" value="F:cysteine-tRNA ligase activity"/>
    <property type="evidence" value="ECO:0007669"/>
    <property type="project" value="UniProtKB-UniRule"/>
</dbReference>
<keyword evidence="6 13" id="KW-0479">Metal-binding</keyword>
<dbReference type="Gene3D" id="3.40.50.620">
    <property type="entry name" value="HUPs"/>
    <property type="match status" value="1"/>
</dbReference>
<dbReference type="PANTHER" id="PTHR10890">
    <property type="entry name" value="CYSTEINYL-TRNA SYNTHETASE"/>
    <property type="match status" value="1"/>
</dbReference>
<keyword evidence="8 13" id="KW-0862">Zinc</keyword>
<feature type="binding site" evidence="13">
    <location>
        <position position="241"/>
    </location>
    <ligand>
        <name>Zn(2+)</name>
        <dbReference type="ChEBI" id="CHEBI:29105"/>
    </ligand>
</feature>
<evidence type="ECO:0000256" key="9">
    <source>
        <dbReference type="ARBA" id="ARBA00022840"/>
    </source>
</evidence>
<feature type="domain" description="Cysteinyl-tRNA synthetase class Ia DALR" evidence="14">
    <location>
        <begin position="436"/>
        <end position="490"/>
    </location>
</feature>
<evidence type="ECO:0000256" key="8">
    <source>
        <dbReference type="ARBA" id="ARBA00022833"/>
    </source>
</evidence>
<evidence type="ECO:0000313" key="15">
    <source>
        <dbReference type="EMBL" id="EHD14918.1"/>
    </source>
</evidence>
<dbReference type="Pfam" id="PF01406">
    <property type="entry name" value="tRNA-synt_1e"/>
    <property type="match status" value="1"/>
</dbReference>
<dbReference type="Proteomes" id="UP000005939">
    <property type="component" value="Unassembled WGS sequence"/>
</dbReference>
<evidence type="ECO:0000256" key="6">
    <source>
        <dbReference type="ARBA" id="ARBA00022723"/>
    </source>
</evidence>
<dbReference type="InterPro" id="IPR024909">
    <property type="entry name" value="Cys-tRNA/MSH_ligase"/>
</dbReference>
<comment type="subcellular location">
    <subcellularLocation>
        <location evidence="1 13">Cytoplasm</location>
    </subcellularLocation>
</comment>
<dbReference type="InterPro" id="IPR014729">
    <property type="entry name" value="Rossmann-like_a/b/a_fold"/>
</dbReference>
<keyword evidence="5 13" id="KW-0436">Ligase</keyword>
<proteinExistence type="inferred from homology"/>
<dbReference type="Pfam" id="PF23493">
    <property type="entry name" value="CysS_C"/>
    <property type="match status" value="1"/>
</dbReference>
<keyword evidence="9 13" id="KW-0067">ATP-binding</keyword>
<dbReference type="InterPro" id="IPR009080">
    <property type="entry name" value="tRNAsynth_Ia_anticodon-bd"/>
</dbReference>
<gene>
    <name evidence="13" type="primary">cysS</name>
    <name evidence="15" type="ORF">CIN_08500</name>
</gene>
<dbReference type="OrthoDB" id="9815130at2"/>
<accession>G6EZI0</accession>
<keyword evidence="7 13" id="KW-0547">Nucleotide-binding</keyword>
<feature type="binding site" evidence="13">
    <location>
        <position position="32"/>
    </location>
    <ligand>
        <name>Zn(2+)</name>
        <dbReference type="ChEBI" id="CHEBI:29105"/>
    </ligand>
</feature>
<dbReference type="SMART" id="SM00840">
    <property type="entry name" value="DALR_2"/>
    <property type="match status" value="1"/>
</dbReference>
<dbReference type="EC" id="6.1.1.16" evidence="13"/>
<dbReference type="PRINTS" id="PR00983">
    <property type="entry name" value="TRNASYNTHCYS"/>
</dbReference>
<evidence type="ECO:0000256" key="10">
    <source>
        <dbReference type="ARBA" id="ARBA00022917"/>
    </source>
</evidence>
<dbReference type="GO" id="GO:0005829">
    <property type="term" value="C:cytosol"/>
    <property type="evidence" value="ECO:0007669"/>
    <property type="project" value="TreeGrafter"/>
</dbReference>
<comment type="catalytic activity">
    <reaction evidence="12 13">
        <text>tRNA(Cys) + L-cysteine + ATP = L-cysteinyl-tRNA(Cys) + AMP + diphosphate</text>
        <dbReference type="Rhea" id="RHEA:17773"/>
        <dbReference type="Rhea" id="RHEA-COMP:9661"/>
        <dbReference type="Rhea" id="RHEA-COMP:9679"/>
        <dbReference type="ChEBI" id="CHEBI:30616"/>
        <dbReference type="ChEBI" id="CHEBI:33019"/>
        <dbReference type="ChEBI" id="CHEBI:35235"/>
        <dbReference type="ChEBI" id="CHEBI:78442"/>
        <dbReference type="ChEBI" id="CHEBI:78517"/>
        <dbReference type="ChEBI" id="CHEBI:456215"/>
        <dbReference type="EC" id="6.1.1.16"/>
    </reaction>
</comment>
<comment type="similarity">
    <text evidence="2 13">Belongs to the class-I aminoacyl-tRNA synthetase family.</text>
</comment>
<evidence type="ECO:0000256" key="12">
    <source>
        <dbReference type="ARBA" id="ARBA00047398"/>
    </source>
</evidence>
<evidence type="ECO:0000256" key="2">
    <source>
        <dbReference type="ARBA" id="ARBA00005594"/>
    </source>
</evidence>
<comment type="cofactor">
    <cofactor evidence="13">
        <name>Zn(2+)</name>
        <dbReference type="ChEBI" id="CHEBI:29105"/>
    </cofactor>
    <text evidence="13">Binds 1 zinc ion per subunit.</text>
</comment>
<dbReference type="AlphaFoldDB" id="G6EZI0"/>
<dbReference type="GO" id="GO:0006423">
    <property type="term" value="P:cysteinyl-tRNA aminoacylation"/>
    <property type="evidence" value="ECO:0007669"/>
    <property type="project" value="UniProtKB-UniRule"/>
</dbReference>